<reference evidence="2 3" key="1">
    <citation type="journal article" date="2020" name="Nature">
        <title>Six reference-quality genomes reveal evolution of bat adaptations.</title>
        <authorList>
            <person name="Jebb D."/>
            <person name="Huang Z."/>
            <person name="Pippel M."/>
            <person name="Hughes G.M."/>
            <person name="Lavrichenko K."/>
            <person name="Devanna P."/>
            <person name="Winkler S."/>
            <person name="Jermiin L.S."/>
            <person name="Skirmuntt E.C."/>
            <person name="Katzourakis A."/>
            <person name="Burkitt-Gray L."/>
            <person name="Ray D.A."/>
            <person name="Sullivan K.A.M."/>
            <person name="Roscito J.G."/>
            <person name="Kirilenko B.M."/>
            <person name="Davalos L.M."/>
            <person name="Corthals A.P."/>
            <person name="Power M.L."/>
            <person name="Jones G."/>
            <person name="Ransome R.D."/>
            <person name="Dechmann D.K.N."/>
            <person name="Locatelli A.G."/>
            <person name="Puechmaille S.J."/>
            <person name="Fedrigo O."/>
            <person name="Jarvis E.D."/>
            <person name="Hiller M."/>
            <person name="Vernes S.C."/>
            <person name="Myers E.W."/>
            <person name="Teeling E.C."/>
        </authorList>
    </citation>
    <scope>NUCLEOTIDE SEQUENCE [LARGE SCALE GENOMIC DNA]</scope>
    <source>
        <strain evidence="2">Bat1K_MPI-CBG_1</strain>
    </source>
</reference>
<evidence type="ECO:0000313" key="3">
    <source>
        <dbReference type="Proteomes" id="UP000664940"/>
    </source>
</evidence>
<dbReference type="EMBL" id="JABVXQ010000006">
    <property type="protein sequence ID" value="KAF6103954.1"/>
    <property type="molecule type" value="Genomic_DNA"/>
</dbReference>
<protein>
    <submittedName>
        <fullName evidence="2">Late endosomal/lysosomal adaptor, MAPK and MTOR activator 1</fullName>
    </submittedName>
</protein>
<name>A0A834E4Y1_9CHIR</name>
<evidence type="ECO:0000313" key="2">
    <source>
        <dbReference type="EMBL" id="KAF6103954.1"/>
    </source>
</evidence>
<comment type="caution">
    <text evidence="2">The sequence shown here is derived from an EMBL/GenBank/DDBJ whole genome shotgun (WGS) entry which is preliminary data.</text>
</comment>
<accession>A0A834E4Y1</accession>
<evidence type="ECO:0000256" key="1">
    <source>
        <dbReference type="SAM" id="MobiDB-lite"/>
    </source>
</evidence>
<sequence>MGCCYSSENEDSDQDREERKLLLDPSSPPTKVVNGAESNNYSLPTVHFLRSVWMQERSWLYSLGSREDRDPWTALLLLFTLSRLHPASPGPQPCCGLYSTLTCY</sequence>
<organism evidence="2 3">
    <name type="scientific">Phyllostomus discolor</name>
    <name type="common">pale spear-nosed bat</name>
    <dbReference type="NCBI Taxonomy" id="89673"/>
    <lineage>
        <taxon>Eukaryota</taxon>
        <taxon>Metazoa</taxon>
        <taxon>Chordata</taxon>
        <taxon>Craniata</taxon>
        <taxon>Vertebrata</taxon>
        <taxon>Euteleostomi</taxon>
        <taxon>Mammalia</taxon>
        <taxon>Eutheria</taxon>
        <taxon>Laurasiatheria</taxon>
        <taxon>Chiroptera</taxon>
        <taxon>Yangochiroptera</taxon>
        <taxon>Phyllostomidae</taxon>
        <taxon>Phyllostominae</taxon>
        <taxon>Phyllostomus</taxon>
    </lineage>
</organism>
<feature type="region of interest" description="Disordered" evidence="1">
    <location>
        <begin position="1"/>
        <end position="36"/>
    </location>
</feature>
<dbReference type="AlphaFoldDB" id="A0A834E4Y1"/>
<dbReference type="Proteomes" id="UP000664940">
    <property type="component" value="Unassembled WGS sequence"/>
</dbReference>
<gene>
    <name evidence="2" type="ORF">HJG60_007504</name>
</gene>
<proteinExistence type="predicted"/>